<evidence type="ECO:0000313" key="12">
    <source>
        <dbReference type="EMBL" id="MZP42277.1"/>
    </source>
</evidence>
<feature type="transmembrane region" description="Helical" evidence="11">
    <location>
        <begin position="161"/>
        <end position="179"/>
    </location>
</feature>
<evidence type="ECO:0000256" key="6">
    <source>
        <dbReference type="ARBA" id="ARBA00022960"/>
    </source>
</evidence>
<dbReference type="InterPro" id="IPR011923">
    <property type="entry name" value="RodA/MrdB"/>
</dbReference>
<dbReference type="UniPathway" id="UPA00219"/>
<keyword evidence="8 11" id="KW-1133">Transmembrane helix</keyword>
<dbReference type="GO" id="GO:0032153">
    <property type="term" value="C:cell division site"/>
    <property type="evidence" value="ECO:0007669"/>
    <property type="project" value="TreeGrafter"/>
</dbReference>
<dbReference type="GO" id="GO:0008955">
    <property type="term" value="F:peptidoglycan glycosyltransferase activity"/>
    <property type="evidence" value="ECO:0007669"/>
    <property type="project" value="UniProtKB-UniRule"/>
</dbReference>
<dbReference type="EMBL" id="WXEX01000003">
    <property type="protein sequence ID" value="MZP42277.1"/>
    <property type="molecule type" value="Genomic_DNA"/>
</dbReference>
<dbReference type="InterPro" id="IPR001182">
    <property type="entry name" value="FtsW/RodA"/>
</dbReference>
<dbReference type="GO" id="GO:0051301">
    <property type="term" value="P:cell division"/>
    <property type="evidence" value="ECO:0007669"/>
    <property type="project" value="InterPro"/>
</dbReference>
<dbReference type="PANTHER" id="PTHR30474">
    <property type="entry name" value="CELL CYCLE PROTEIN"/>
    <property type="match status" value="1"/>
</dbReference>
<evidence type="ECO:0000256" key="9">
    <source>
        <dbReference type="ARBA" id="ARBA00023136"/>
    </source>
</evidence>
<dbReference type="RefSeq" id="WP_235920231.1">
    <property type="nucleotide sequence ID" value="NZ_JAFBDC010000006.1"/>
</dbReference>
<dbReference type="GO" id="GO:0009252">
    <property type="term" value="P:peptidoglycan biosynthetic process"/>
    <property type="evidence" value="ECO:0007669"/>
    <property type="project" value="UniProtKB-UniRule"/>
</dbReference>
<evidence type="ECO:0000256" key="10">
    <source>
        <dbReference type="ARBA" id="ARBA00023316"/>
    </source>
</evidence>
<evidence type="ECO:0000256" key="2">
    <source>
        <dbReference type="ARBA" id="ARBA00022475"/>
    </source>
</evidence>
<keyword evidence="7 11" id="KW-0573">Peptidoglycan synthesis</keyword>
<keyword evidence="13" id="KW-1185">Reference proteome</keyword>
<evidence type="ECO:0000256" key="11">
    <source>
        <dbReference type="HAMAP-Rule" id="MF_02079"/>
    </source>
</evidence>
<keyword evidence="9 11" id="KW-0472">Membrane</keyword>
<dbReference type="PROSITE" id="PS00428">
    <property type="entry name" value="FTSW_RODA_SPOVE"/>
    <property type="match status" value="1"/>
</dbReference>
<keyword evidence="6 11" id="KW-0133">Cell shape</keyword>
<accession>A0A845L6H7</accession>
<evidence type="ECO:0000313" key="13">
    <source>
        <dbReference type="Proteomes" id="UP000471031"/>
    </source>
</evidence>
<dbReference type="NCBIfam" id="TIGR02210">
    <property type="entry name" value="rodA_shape"/>
    <property type="match status" value="1"/>
</dbReference>
<comment type="catalytic activity">
    <reaction evidence="11">
        <text>[GlcNAc-(1-&gt;4)-Mur2Ac(oyl-L-Ala-gamma-D-Glu-L-Lys-D-Ala-D-Ala)](n)-di-trans,octa-cis-undecaprenyl diphosphate + beta-D-GlcNAc-(1-&gt;4)-Mur2Ac(oyl-L-Ala-gamma-D-Glu-L-Lys-D-Ala-D-Ala)-di-trans,octa-cis-undecaprenyl diphosphate = [GlcNAc-(1-&gt;4)-Mur2Ac(oyl-L-Ala-gamma-D-Glu-L-Lys-D-Ala-D-Ala)](n+1)-di-trans,octa-cis-undecaprenyl diphosphate + di-trans,octa-cis-undecaprenyl diphosphate + H(+)</text>
        <dbReference type="Rhea" id="RHEA:23708"/>
        <dbReference type="Rhea" id="RHEA-COMP:9602"/>
        <dbReference type="Rhea" id="RHEA-COMP:9603"/>
        <dbReference type="ChEBI" id="CHEBI:15378"/>
        <dbReference type="ChEBI" id="CHEBI:58405"/>
        <dbReference type="ChEBI" id="CHEBI:60033"/>
        <dbReference type="ChEBI" id="CHEBI:78435"/>
        <dbReference type="EC" id="2.4.99.28"/>
    </reaction>
</comment>
<feature type="transmembrane region" description="Helical" evidence="11">
    <location>
        <begin position="73"/>
        <end position="95"/>
    </location>
</feature>
<gene>
    <name evidence="11 12" type="primary">rodA</name>
    <name evidence="12" type="ORF">GTO89_04380</name>
</gene>
<evidence type="ECO:0000256" key="7">
    <source>
        <dbReference type="ARBA" id="ARBA00022984"/>
    </source>
</evidence>
<evidence type="ECO:0000256" key="1">
    <source>
        <dbReference type="ARBA" id="ARBA00004141"/>
    </source>
</evidence>
<reference evidence="12 13" key="1">
    <citation type="submission" date="2020-01" db="EMBL/GenBank/DDBJ databases">
        <title>Whole genome sequence of Heliobacterium gestii DSM 11169.</title>
        <authorList>
            <person name="Kyndt J.A."/>
            <person name="Meyer T.E."/>
        </authorList>
    </citation>
    <scope>NUCLEOTIDE SEQUENCE [LARGE SCALE GENOMIC DNA]</scope>
    <source>
        <strain evidence="12 13">DSM 11169</strain>
    </source>
</reference>
<name>A0A845L6H7_HELGE</name>
<keyword evidence="5 11" id="KW-0812">Transmembrane</keyword>
<dbReference type="GO" id="GO:0008360">
    <property type="term" value="P:regulation of cell shape"/>
    <property type="evidence" value="ECO:0007669"/>
    <property type="project" value="UniProtKB-KW"/>
</dbReference>
<comment type="caution">
    <text evidence="12">The sequence shown here is derived from an EMBL/GenBank/DDBJ whole genome shotgun (WGS) entry which is preliminary data.</text>
</comment>
<dbReference type="HAMAP" id="MF_02079">
    <property type="entry name" value="PGT_RodA"/>
    <property type="match status" value="1"/>
</dbReference>
<keyword evidence="3 11" id="KW-0328">Glycosyltransferase</keyword>
<dbReference type="Proteomes" id="UP000471031">
    <property type="component" value="Unassembled WGS sequence"/>
</dbReference>
<evidence type="ECO:0000256" key="5">
    <source>
        <dbReference type="ARBA" id="ARBA00022692"/>
    </source>
</evidence>
<dbReference type="GO" id="GO:0015648">
    <property type="term" value="F:lipid-linked peptidoglycan transporter activity"/>
    <property type="evidence" value="ECO:0007669"/>
    <property type="project" value="TreeGrafter"/>
</dbReference>
<feature type="transmembrane region" description="Helical" evidence="11">
    <location>
        <begin position="348"/>
        <end position="369"/>
    </location>
</feature>
<protein>
    <recommendedName>
        <fullName evidence="11">Peptidoglycan glycosyltransferase RodA</fullName>
        <shortName evidence="11">PGT</shortName>
        <ecNumber evidence="11">2.4.99.28</ecNumber>
    </recommendedName>
    <alternativeName>
        <fullName evidence="11">Cell elongation protein RodA</fullName>
    </alternativeName>
    <alternativeName>
        <fullName evidence="11">Cell wall polymerase</fullName>
    </alternativeName>
    <alternativeName>
        <fullName evidence="11">Peptidoglycan polymerase</fullName>
        <shortName evidence="11">PG polymerase</shortName>
    </alternativeName>
</protein>
<dbReference type="GO" id="GO:0071555">
    <property type="term" value="P:cell wall organization"/>
    <property type="evidence" value="ECO:0007669"/>
    <property type="project" value="UniProtKB-KW"/>
</dbReference>
<dbReference type="AlphaFoldDB" id="A0A845L6H7"/>
<dbReference type="PANTHER" id="PTHR30474:SF1">
    <property type="entry name" value="PEPTIDOGLYCAN GLYCOSYLTRANSFERASE MRDB"/>
    <property type="match status" value="1"/>
</dbReference>
<feature type="transmembrane region" description="Helical" evidence="11">
    <location>
        <begin position="186"/>
        <end position="203"/>
    </location>
</feature>
<proteinExistence type="inferred from homology"/>
<feature type="transmembrane region" description="Helical" evidence="11">
    <location>
        <begin position="271"/>
        <end position="297"/>
    </location>
</feature>
<evidence type="ECO:0000256" key="3">
    <source>
        <dbReference type="ARBA" id="ARBA00022676"/>
    </source>
</evidence>
<keyword evidence="10 11" id="KW-0961">Cell wall biogenesis/degradation</keyword>
<dbReference type="Pfam" id="PF01098">
    <property type="entry name" value="FTSW_RODA_SPOVE"/>
    <property type="match status" value="1"/>
</dbReference>
<evidence type="ECO:0000256" key="4">
    <source>
        <dbReference type="ARBA" id="ARBA00022679"/>
    </source>
</evidence>
<comment type="subcellular location">
    <subcellularLocation>
        <location evidence="11">Cell membrane</location>
        <topology evidence="11">Multi-pass membrane protein</topology>
    </subcellularLocation>
    <subcellularLocation>
        <location evidence="1">Membrane</location>
        <topology evidence="1">Multi-pass membrane protein</topology>
    </subcellularLocation>
</comment>
<feature type="transmembrane region" description="Helical" evidence="11">
    <location>
        <begin position="309"/>
        <end position="328"/>
    </location>
</feature>
<organism evidence="12 13">
    <name type="scientific">Heliomicrobium gestii</name>
    <name type="common">Heliobacterium gestii</name>
    <dbReference type="NCBI Taxonomy" id="2699"/>
    <lineage>
        <taxon>Bacteria</taxon>
        <taxon>Bacillati</taxon>
        <taxon>Bacillota</taxon>
        <taxon>Clostridia</taxon>
        <taxon>Eubacteriales</taxon>
        <taxon>Heliobacteriaceae</taxon>
        <taxon>Heliomicrobium</taxon>
    </lineage>
</organism>
<feature type="transmembrane region" description="Helical" evidence="11">
    <location>
        <begin position="47"/>
        <end position="66"/>
    </location>
</feature>
<keyword evidence="4 11" id="KW-0808">Transferase</keyword>
<comment type="function">
    <text evidence="11">Peptidoglycan polymerase that is essential for cell wall elongation.</text>
</comment>
<comment type="pathway">
    <text evidence="11">Cell wall biogenesis; peptidoglycan biosynthesis.</text>
</comment>
<dbReference type="InterPro" id="IPR018365">
    <property type="entry name" value="Cell_cycle_FtsW-rel_CS"/>
</dbReference>
<sequence>MRWKLARNLDLTLVAVVLLLLTFSIIIMRSASSNVGADPMAFARKQTIWVFVGVGLVIVSMFFHYQAYSRYSWYLYGLNIVILVAVLIPGLGVNVNGAVRWINIGGFQFQPSEFAKLLMILTFADFLSKRQGRLDTLKDMLPCFAFVAVPMVPILKQPDLGTSLVFIAIMLGMMTAAGANKKILGLLVFSGIVVIVVAIYSHLNWGLPLPLKDYQIKRLIIFLDPDIDPLGDGYHIRQSLVAVGSGGLFGKGLFQGTQAQLNFLPEHHTDFIFSVVGEELGFIGAVGLLALFFVIILRGLRIALDARDGFGSLVVTGIVSMWLFHVLVNVGMTTGIMPVTGIPLPFVSYGGSAMLTNLVCLGLLLNVYWRRQSIMF</sequence>
<dbReference type="EC" id="2.4.99.28" evidence="11"/>
<comment type="similarity">
    <text evidence="11">Belongs to the SEDS family. MrdB/RodA subfamily.</text>
</comment>
<keyword evidence="2 11" id="KW-1003">Cell membrane</keyword>
<dbReference type="GO" id="GO:0005886">
    <property type="term" value="C:plasma membrane"/>
    <property type="evidence" value="ECO:0007669"/>
    <property type="project" value="UniProtKB-SubCell"/>
</dbReference>
<evidence type="ECO:0000256" key="8">
    <source>
        <dbReference type="ARBA" id="ARBA00022989"/>
    </source>
</evidence>